<name>A0A443SEQ0_9ACAR</name>
<sequence length="81" mass="9448">MTKLDTLFREHISVLCHREQRIPSKDHDEFTCMPLKLRRTLLRNVRKCASFTSGECCVQDCTRLLSSAVLFIERFRKGAFG</sequence>
<keyword evidence="2" id="KW-1185">Reference proteome</keyword>
<gene>
    <name evidence="1" type="ORF">B4U80_04819</name>
</gene>
<comment type="caution">
    <text evidence="1">The sequence shown here is derived from an EMBL/GenBank/DDBJ whole genome shotgun (WGS) entry which is preliminary data.</text>
</comment>
<protein>
    <submittedName>
        <fullName evidence="1">Uncharacterized protein</fullName>
    </submittedName>
</protein>
<accession>A0A443SEQ0</accession>
<dbReference type="AlphaFoldDB" id="A0A443SEQ0"/>
<evidence type="ECO:0000313" key="2">
    <source>
        <dbReference type="Proteomes" id="UP000288716"/>
    </source>
</evidence>
<dbReference type="Proteomes" id="UP000288716">
    <property type="component" value="Unassembled WGS sequence"/>
</dbReference>
<reference evidence="1 2" key="1">
    <citation type="journal article" date="2018" name="Gigascience">
        <title>Genomes of trombidid mites reveal novel predicted allergens and laterally-transferred genes associated with secondary metabolism.</title>
        <authorList>
            <person name="Dong X."/>
            <person name="Chaisiri K."/>
            <person name="Xia D."/>
            <person name="Armstrong S.D."/>
            <person name="Fang Y."/>
            <person name="Donnelly M.J."/>
            <person name="Kadowaki T."/>
            <person name="McGarry J.W."/>
            <person name="Darby A.C."/>
            <person name="Makepeace B.L."/>
        </authorList>
    </citation>
    <scope>NUCLEOTIDE SEQUENCE [LARGE SCALE GENOMIC DNA]</scope>
    <source>
        <strain evidence="1">UoL-UT</strain>
    </source>
</reference>
<dbReference type="VEuPathDB" id="VectorBase:LDEU006052"/>
<evidence type="ECO:0000313" key="1">
    <source>
        <dbReference type="EMBL" id="RWS25987.1"/>
    </source>
</evidence>
<dbReference type="EMBL" id="NCKV01003170">
    <property type="protein sequence ID" value="RWS25987.1"/>
    <property type="molecule type" value="Genomic_DNA"/>
</dbReference>
<organism evidence="1 2">
    <name type="scientific">Leptotrombidium deliense</name>
    <dbReference type="NCBI Taxonomy" id="299467"/>
    <lineage>
        <taxon>Eukaryota</taxon>
        <taxon>Metazoa</taxon>
        <taxon>Ecdysozoa</taxon>
        <taxon>Arthropoda</taxon>
        <taxon>Chelicerata</taxon>
        <taxon>Arachnida</taxon>
        <taxon>Acari</taxon>
        <taxon>Acariformes</taxon>
        <taxon>Trombidiformes</taxon>
        <taxon>Prostigmata</taxon>
        <taxon>Anystina</taxon>
        <taxon>Parasitengona</taxon>
        <taxon>Trombiculoidea</taxon>
        <taxon>Trombiculidae</taxon>
        <taxon>Leptotrombidium</taxon>
    </lineage>
</organism>
<proteinExistence type="predicted"/>